<name>A0ABT8M5G7_9EURY</name>
<dbReference type="RefSeq" id="WP_301678448.1">
    <property type="nucleotide sequence ID" value="NZ_VCYI01000021.1"/>
</dbReference>
<dbReference type="Proteomes" id="UP001168423">
    <property type="component" value="Unassembled WGS sequence"/>
</dbReference>
<protein>
    <submittedName>
        <fullName evidence="1">Uncharacterized protein</fullName>
    </submittedName>
</protein>
<dbReference type="EMBL" id="VCYI01000021">
    <property type="protein sequence ID" value="MDN7013848.1"/>
    <property type="molecule type" value="Genomic_DNA"/>
</dbReference>
<evidence type="ECO:0000313" key="1">
    <source>
        <dbReference type="EMBL" id="MDN7013848.1"/>
    </source>
</evidence>
<gene>
    <name evidence="1" type="ORF">FGW20_12590</name>
</gene>
<organism evidence="1 2">
    <name type="scientific">Methanoculleus methanifontis</name>
    <dbReference type="NCBI Taxonomy" id="2584086"/>
    <lineage>
        <taxon>Archaea</taxon>
        <taxon>Methanobacteriati</taxon>
        <taxon>Methanobacteriota</taxon>
        <taxon>Stenosarchaea group</taxon>
        <taxon>Methanomicrobia</taxon>
        <taxon>Methanomicrobiales</taxon>
        <taxon>Methanomicrobiaceae</taxon>
        <taxon>Methanoculleus</taxon>
    </lineage>
</organism>
<sequence>MKKKHILRGFSILLVCLLVSIVFTPHVSASEVGSPDSQMEYYAADAARIEVADQLWGQDISMGEYYEAVMPDFLADMPEEVRVHLYTVKWVWPTPSTVGESSQKIVSGRSTLSETFQKIWATLDAAPEGFPFDIEVIP</sequence>
<reference evidence="1" key="1">
    <citation type="submission" date="2019-05" db="EMBL/GenBank/DDBJ databases">
        <title>Isolation and characterization of methanogens from the cold seep sediment at Four-Way Closure Ridge.</title>
        <authorList>
            <person name="You Y.-T."/>
            <person name="Chen S.-C."/>
            <person name="Zhang W.-L."/>
            <person name="Lai M.-C."/>
        </authorList>
    </citation>
    <scope>NUCLEOTIDE SEQUENCE</scope>
    <source>
        <strain evidence="1">FWC-SCC3</strain>
    </source>
</reference>
<proteinExistence type="predicted"/>
<evidence type="ECO:0000313" key="2">
    <source>
        <dbReference type="Proteomes" id="UP001168423"/>
    </source>
</evidence>
<keyword evidence="2" id="KW-1185">Reference proteome</keyword>
<accession>A0ABT8M5G7</accession>
<comment type="caution">
    <text evidence="1">The sequence shown here is derived from an EMBL/GenBank/DDBJ whole genome shotgun (WGS) entry which is preliminary data.</text>
</comment>